<evidence type="ECO:0000256" key="8">
    <source>
        <dbReference type="RuleBase" id="RU361156"/>
    </source>
</evidence>
<evidence type="ECO:0000256" key="7">
    <source>
        <dbReference type="ARBA" id="ARBA00023180"/>
    </source>
</evidence>
<dbReference type="PRINTS" id="PR00724">
    <property type="entry name" value="CRBOXYPTASEC"/>
</dbReference>
<keyword evidence="7" id="KW-0325">Glycoprotein</keyword>
<dbReference type="Pfam" id="PF00450">
    <property type="entry name" value="Peptidase_S10"/>
    <property type="match status" value="1"/>
</dbReference>
<comment type="similarity">
    <text evidence="2 8">Belongs to the peptidase S10 family.</text>
</comment>
<dbReference type="PANTHER" id="PTHR11802:SF454">
    <property type="entry name" value="SERINE CARBOXYPEPTIDASE-LIKE 50"/>
    <property type="match status" value="1"/>
</dbReference>
<evidence type="ECO:0000256" key="5">
    <source>
        <dbReference type="ARBA" id="ARBA00022670"/>
    </source>
</evidence>
<dbReference type="GO" id="GO:0006508">
    <property type="term" value="P:proteolysis"/>
    <property type="evidence" value="ECO:0007669"/>
    <property type="project" value="UniProtKB-KW"/>
</dbReference>
<dbReference type="InterPro" id="IPR029058">
    <property type="entry name" value="AB_hydrolase_fold"/>
</dbReference>
<gene>
    <name evidence="9" type="ORF">Ccrd_001669</name>
</gene>
<dbReference type="GO" id="GO:0004185">
    <property type="term" value="F:serine-type carboxypeptidase activity"/>
    <property type="evidence" value="ECO:0007669"/>
    <property type="project" value="UniProtKB-UniRule"/>
</dbReference>
<dbReference type="Proteomes" id="UP000243975">
    <property type="component" value="Unassembled WGS sequence"/>
</dbReference>
<sequence>MRNHRSSSYTSLVNGVNLFFFLFVFHLHPQSSASTLPKEALPTKSGYLPVNDTTGSAIFYAFYEAQNSNHTSLSQTPLIIWLQGGPGCSSMTGNFYELGPWRLTPSLRKNVNHLELQPNPGSWNRIFGLLFLDNPIGTGFSIASTPEEIPTDQQAVARHLFIAIRKFIALDPLFKSRPIYIAGESYAGKYVPSIGYYILKRNPLLPHSERVNLYGLAMGNGLTDPATQVGTHALHYYNLGLINEKQKIQVEKLQFEVVNLAEAGNWSGAADVRSNMFHFLQNVTGLASLYDFRRYRPYDSDWVEKFLKNPEVKKALGVNESMVFEECSEVVGEALYADVMKSVRHMVEYLVKNTKLLLYQGQCDLMDGVVSAESWVKKMDWEGIQKFLDAERDVWNVNDVLAGYVQKSDNLSHVVVIGAGHFVPTDQAVNSQAMIEDWVLDRELAIYMDDIQMLEITCMKMKGKREPSAQP</sequence>
<evidence type="ECO:0000256" key="3">
    <source>
        <dbReference type="ARBA" id="ARBA00022525"/>
    </source>
</evidence>
<evidence type="ECO:0000256" key="6">
    <source>
        <dbReference type="ARBA" id="ARBA00022801"/>
    </source>
</evidence>
<dbReference type="InterPro" id="IPR033124">
    <property type="entry name" value="Ser_caboxypep_his_AS"/>
</dbReference>
<dbReference type="PANTHER" id="PTHR11802">
    <property type="entry name" value="SERINE PROTEASE FAMILY S10 SERINE CARBOXYPEPTIDASE"/>
    <property type="match status" value="1"/>
</dbReference>
<name>A0A103XSV7_CYNCS</name>
<feature type="chain" id="PRO_5006989406" description="Carboxypeptidase" evidence="8">
    <location>
        <begin position="34"/>
        <end position="471"/>
    </location>
</feature>
<dbReference type="FunFam" id="3.40.50.1820:FF:000163">
    <property type="entry name" value="Carboxypeptidase"/>
    <property type="match status" value="1"/>
</dbReference>
<dbReference type="OMA" id="TVGAAMH"/>
<dbReference type="PROSITE" id="PS00560">
    <property type="entry name" value="CARBOXYPEPT_SER_HIS"/>
    <property type="match status" value="1"/>
</dbReference>
<proteinExistence type="inferred from homology"/>
<dbReference type="Gramene" id="KVH96259">
    <property type="protein sequence ID" value="KVH96259"/>
    <property type="gene ID" value="Ccrd_001669"/>
</dbReference>
<accession>A0A103XSV7</accession>
<evidence type="ECO:0000256" key="4">
    <source>
        <dbReference type="ARBA" id="ARBA00022645"/>
    </source>
</evidence>
<dbReference type="InterPro" id="IPR001563">
    <property type="entry name" value="Peptidase_S10"/>
</dbReference>
<evidence type="ECO:0000313" key="9">
    <source>
        <dbReference type="EMBL" id="KVH96259.1"/>
    </source>
</evidence>
<dbReference type="AlphaFoldDB" id="A0A103XSV7"/>
<evidence type="ECO:0000313" key="10">
    <source>
        <dbReference type="Proteomes" id="UP000243975"/>
    </source>
</evidence>
<keyword evidence="6 8" id="KW-0378">Hydrolase</keyword>
<dbReference type="InterPro" id="IPR018202">
    <property type="entry name" value="Ser_caboxypep_ser_AS"/>
</dbReference>
<evidence type="ECO:0000256" key="2">
    <source>
        <dbReference type="ARBA" id="ARBA00009431"/>
    </source>
</evidence>
<dbReference type="GO" id="GO:0005576">
    <property type="term" value="C:extracellular region"/>
    <property type="evidence" value="ECO:0007669"/>
    <property type="project" value="UniProtKB-SubCell"/>
</dbReference>
<evidence type="ECO:0000256" key="1">
    <source>
        <dbReference type="ARBA" id="ARBA00004613"/>
    </source>
</evidence>
<dbReference type="EMBL" id="LEKV01004343">
    <property type="protein sequence ID" value="KVH96259.1"/>
    <property type="molecule type" value="Genomic_DNA"/>
</dbReference>
<comment type="caution">
    <text evidence="9">The sequence shown here is derived from an EMBL/GenBank/DDBJ whole genome shotgun (WGS) entry which is preliminary data.</text>
</comment>
<dbReference type="EC" id="3.4.16.-" evidence="8"/>
<reference evidence="9 10" key="1">
    <citation type="journal article" date="2016" name="Sci. Rep.">
        <title>The genome sequence of the outbreeding globe artichoke constructed de novo incorporating a phase-aware low-pass sequencing strategy of F1 progeny.</title>
        <authorList>
            <person name="Scaglione D."/>
            <person name="Reyes-Chin-Wo S."/>
            <person name="Acquadro A."/>
            <person name="Froenicke L."/>
            <person name="Portis E."/>
            <person name="Beitel C."/>
            <person name="Tirone M."/>
            <person name="Mauro R."/>
            <person name="Lo Monaco A."/>
            <person name="Mauromicale G."/>
            <person name="Faccioli P."/>
            <person name="Cattivelli L."/>
            <person name="Rieseberg L."/>
            <person name="Michelmore R."/>
            <person name="Lanteri S."/>
        </authorList>
    </citation>
    <scope>NUCLEOTIDE SEQUENCE [LARGE SCALE GENOMIC DNA]</scope>
    <source>
        <strain evidence="9">2C</strain>
    </source>
</reference>
<comment type="subcellular location">
    <subcellularLocation>
        <location evidence="1">Secreted</location>
    </subcellularLocation>
</comment>
<dbReference type="SUPFAM" id="SSF53474">
    <property type="entry name" value="alpha/beta-Hydrolases"/>
    <property type="match status" value="1"/>
</dbReference>
<dbReference type="PROSITE" id="PS00131">
    <property type="entry name" value="CARBOXYPEPT_SER_SER"/>
    <property type="match status" value="1"/>
</dbReference>
<keyword evidence="10" id="KW-1185">Reference proteome</keyword>
<organism evidence="9 10">
    <name type="scientific">Cynara cardunculus var. scolymus</name>
    <name type="common">Globe artichoke</name>
    <name type="synonym">Cynara scolymus</name>
    <dbReference type="NCBI Taxonomy" id="59895"/>
    <lineage>
        <taxon>Eukaryota</taxon>
        <taxon>Viridiplantae</taxon>
        <taxon>Streptophyta</taxon>
        <taxon>Embryophyta</taxon>
        <taxon>Tracheophyta</taxon>
        <taxon>Spermatophyta</taxon>
        <taxon>Magnoliopsida</taxon>
        <taxon>eudicotyledons</taxon>
        <taxon>Gunneridae</taxon>
        <taxon>Pentapetalae</taxon>
        <taxon>asterids</taxon>
        <taxon>campanulids</taxon>
        <taxon>Asterales</taxon>
        <taxon>Asteraceae</taxon>
        <taxon>Carduoideae</taxon>
        <taxon>Cardueae</taxon>
        <taxon>Carduinae</taxon>
        <taxon>Cynara</taxon>
    </lineage>
</organism>
<keyword evidence="3" id="KW-0964">Secreted</keyword>
<protein>
    <recommendedName>
        <fullName evidence="8">Carboxypeptidase</fullName>
        <ecNumber evidence="8">3.4.16.-</ecNumber>
    </recommendedName>
</protein>
<feature type="signal peptide" evidence="8">
    <location>
        <begin position="1"/>
        <end position="33"/>
    </location>
</feature>
<keyword evidence="4 8" id="KW-0121">Carboxypeptidase</keyword>
<keyword evidence="5 8" id="KW-0645">Protease</keyword>
<dbReference type="Gene3D" id="3.40.50.1820">
    <property type="entry name" value="alpha/beta hydrolase"/>
    <property type="match status" value="1"/>
</dbReference>
<keyword evidence="8" id="KW-0732">Signal</keyword>